<dbReference type="AlphaFoldDB" id="A0A2P5DCJ5"/>
<gene>
    <name evidence="2" type="ORF">PanWU01x14_077220</name>
</gene>
<reference evidence="3" key="1">
    <citation type="submission" date="2016-06" db="EMBL/GenBank/DDBJ databases">
        <title>Parallel loss of symbiosis genes in relatives of nitrogen-fixing non-legume Parasponia.</title>
        <authorList>
            <person name="Van Velzen R."/>
            <person name="Holmer R."/>
            <person name="Bu F."/>
            <person name="Rutten L."/>
            <person name="Van Zeijl A."/>
            <person name="Liu W."/>
            <person name="Santuari L."/>
            <person name="Cao Q."/>
            <person name="Sharma T."/>
            <person name="Shen D."/>
            <person name="Roswanjaya Y."/>
            <person name="Wardhani T."/>
            <person name="Kalhor M.S."/>
            <person name="Jansen J."/>
            <person name="Van den Hoogen J."/>
            <person name="Gungor B."/>
            <person name="Hartog M."/>
            <person name="Hontelez J."/>
            <person name="Verver J."/>
            <person name="Yang W.-C."/>
            <person name="Schijlen E."/>
            <person name="Repin R."/>
            <person name="Schilthuizen M."/>
            <person name="Schranz E."/>
            <person name="Heidstra R."/>
            <person name="Miyata K."/>
            <person name="Fedorova E."/>
            <person name="Kohlen W."/>
            <person name="Bisseling T."/>
            <person name="Smit S."/>
            <person name="Geurts R."/>
        </authorList>
    </citation>
    <scope>NUCLEOTIDE SEQUENCE [LARGE SCALE GENOMIC DNA]</scope>
    <source>
        <strain evidence="3">cv. WU1-14</strain>
    </source>
</reference>
<evidence type="ECO:0000313" key="3">
    <source>
        <dbReference type="Proteomes" id="UP000237105"/>
    </source>
</evidence>
<feature type="region of interest" description="Disordered" evidence="1">
    <location>
        <begin position="102"/>
        <end position="123"/>
    </location>
</feature>
<name>A0A2P5DCJ5_PARAD</name>
<evidence type="ECO:0000256" key="1">
    <source>
        <dbReference type="SAM" id="MobiDB-lite"/>
    </source>
</evidence>
<evidence type="ECO:0000313" key="2">
    <source>
        <dbReference type="EMBL" id="PON71012.1"/>
    </source>
</evidence>
<protein>
    <submittedName>
        <fullName evidence="2">Uncharacterized protein</fullName>
    </submittedName>
</protein>
<sequence length="123" mass="13131">MIKHSSDKIFLAIHGWNLSDPMIGEGLDSLLCTVAGTPVLAARSRGFAHSASRLRGATAAGDGQRGVVRASGGCCSELKSQLDTGGCPRRCTVWDDEIEEEESSGTSWKKMKNRSPLSKILVL</sequence>
<dbReference type="EMBL" id="JXTB01000047">
    <property type="protein sequence ID" value="PON71012.1"/>
    <property type="molecule type" value="Genomic_DNA"/>
</dbReference>
<comment type="caution">
    <text evidence="2">The sequence shown here is derived from an EMBL/GenBank/DDBJ whole genome shotgun (WGS) entry which is preliminary data.</text>
</comment>
<keyword evidence="3" id="KW-1185">Reference proteome</keyword>
<proteinExistence type="predicted"/>
<organism evidence="2 3">
    <name type="scientific">Parasponia andersonii</name>
    <name type="common">Sponia andersonii</name>
    <dbReference type="NCBI Taxonomy" id="3476"/>
    <lineage>
        <taxon>Eukaryota</taxon>
        <taxon>Viridiplantae</taxon>
        <taxon>Streptophyta</taxon>
        <taxon>Embryophyta</taxon>
        <taxon>Tracheophyta</taxon>
        <taxon>Spermatophyta</taxon>
        <taxon>Magnoliopsida</taxon>
        <taxon>eudicotyledons</taxon>
        <taxon>Gunneridae</taxon>
        <taxon>Pentapetalae</taxon>
        <taxon>rosids</taxon>
        <taxon>fabids</taxon>
        <taxon>Rosales</taxon>
        <taxon>Cannabaceae</taxon>
        <taxon>Parasponia</taxon>
    </lineage>
</organism>
<dbReference type="Proteomes" id="UP000237105">
    <property type="component" value="Unassembled WGS sequence"/>
</dbReference>
<accession>A0A2P5DCJ5</accession>